<keyword evidence="2" id="KW-1185">Reference proteome</keyword>
<protein>
    <recommendedName>
        <fullName evidence="3">DUF1737 domain-containing protein</fullName>
    </recommendedName>
</protein>
<organism evidence="1 2">
    <name type="scientific">Flavobacterium psychrolimnae</name>
    <dbReference type="NCBI Taxonomy" id="249351"/>
    <lineage>
        <taxon>Bacteria</taxon>
        <taxon>Pseudomonadati</taxon>
        <taxon>Bacteroidota</taxon>
        <taxon>Flavobacteriia</taxon>
        <taxon>Flavobacteriales</taxon>
        <taxon>Flavobacteriaceae</taxon>
        <taxon>Flavobacterium</taxon>
    </lineage>
</organism>
<gene>
    <name evidence="1" type="ORF">DR980_16230</name>
</gene>
<reference evidence="1 2" key="1">
    <citation type="submission" date="2018-07" db="EMBL/GenBank/DDBJ databases">
        <title>Complete genome sequence of Flavobacterium psychrolimnae LMG 22018.</title>
        <authorList>
            <person name="Kim D.-U."/>
        </authorList>
    </citation>
    <scope>NUCLEOTIDE SEQUENCE [LARGE SCALE GENOMIC DNA]</scope>
    <source>
        <strain evidence="1 2">LMG 22018</strain>
    </source>
</reference>
<accession>A0A366AVN9</accession>
<evidence type="ECO:0008006" key="3">
    <source>
        <dbReference type="Google" id="ProtNLM"/>
    </source>
</evidence>
<dbReference type="OrthoDB" id="1370723at2"/>
<name>A0A366AVN9_9FLAO</name>
<dbReference type="RefSeq" id="WP_113638033.1">
    <property type="nucleotide sequence ID" value="NZ_QNUX01000023.1"/>
</dbReference>
<sequence length="63" mass="7192">MENKKIIDYIILEMESKEFLVIEVLNKIKEGYLPLGGISLAVDSGKLSVFKHFAQAMVKYDDK</sequence>
<evidence type="ECO:0000313" key="1">
    <source>
        <dbReference type="EMBL" id="RBN48892.1"/>
    </source>
</evidence>
<dbReference type="AlphaFoldDB" id="A0A366AVN9"/>
<evidence type="ECO:0000313" key="2">
    <source>
        <dbReference type="Proteomes" id="UP000253676"/>
    </source>
</evidence>
<comment type="caution">
    <text evidence="1">The sequence shown here is derived from an EMBL/GenBank/DDBJ whole genome shotgun (WGS) entry which is preliminary data.</text>
</comment>
<dbReference type="Proteomes" id="UP000253676">
    <property type="component" value="Unassembled WGS sequence"/>
</dbReference>
<dbReference type="EMBL" id="QNUX01000023">
    <property type="protein sequence ID" value="RBN48892.1"/>
    <property type="molecule type" value="Genomic_DNA"/>
</dbReference>
<proteinExistence type="predicted"/>